<dbReference type="AlphaFoldDB" id="A0A6S7DGC4"/>
<dbReference type="Gene3D" id="1.10.10.10">
    <property type="entry name" value="Winged helix-like DNA-binding domain superfamily/Winged helix DNA-binding domain"/>
    <property type="match status" value="1"/>
</dbReference>
<comment type="similarity">
    <text evidence="1">Belongs to the LysR transcriptional regulatory family.</text>
</comment>
<organism evidence="6 7">
    <name type="scientific">Achromobacter anxifer</name>
    <dbReference type="NCBI Taxonomy" id="1287737"/>
    <lineage>
        <taxon>Bacteria</taxon>
        <taxon>Pseudomonadati</taxon>
        <taxon>Pseudomonadota</taxon>
        <taxon>Betaproteobacteria</taxon>
        <taxon>Burkholderiales</taxon>
        <taxon>Alcaligenaceae</taxon>
        <taxon>Achromobacter</taxon>
    </lineage>
</organism>
<dbReference type="InterPro" id="IPR000847">
    <property type="entry name" value="LysR_HTH_N"/>
</dbReference>
<keyword evidence="7" id="KW-1185">Reference proteome</keyword>
<dbReference type="CDD" id="cd08414">
    <property type="entry name" value="PBP2_LTTR_aromatics_like"/>
    <property type="match status" value="1"/>
</dbReference>
<dbReference type="Pfam" id="PF03466">
    <property type="entry name" value="LysR_substrate"/>
    <property type="match status" value="1"/>
</dbReference>
<dbReference type="EMBL" id="CADILG010000020">
    <property type="protein sequence ID" value="CAB3875998.1"/>
    <property type="molecule type" value="Genomic_DNA"/>
</dbReference>
<accession>A0A6S7DGC4</accession>
<dbReference type="SUPFAM" id="SSF46785">
    <property type="entry name" value="Winged helix' DNA-binding domain"/>
    <property type="match status" value="1"/>
</dbReference>
<dbReference type="InterPro" id="IPR036390">
    <property type="entry name" value="WH_DNA-bd_sf"/>
</dbReference>
<dbReference type="PANTHER" id="PTHR30346:SF17">
    <property type="entry name" value="LYSR FAMILY TRANSCRIPTIONAL REGULATOR"/>
    <property type="match status" value="1"/>
</dbReference>
<dbReference type="PRINTS" id="PR00039">
    <property type="entry name" value="HTHLYSR"/>
</dbReference>
<feature type="domain" description="HTH lysR-type" evidence="5">
    <location>
        <begin position="1"/>
        <end position="58"/>
    </location>
</feature>
<evidence type="ECO:0000256" key="3">
    <source>
        <dbReference type="ARBA" id="ARBA00023125"/>
    </source>
</evidence>
<keyword evidence="3" id="KW-0238">DNA-binding</keyword>
<dbReference type="Pfam" id="PF00126">
    <property type="entry name" value="HTH_1"/>
    <property type="match status" value="1"/>
</dbReference>
<dbReference type="PANTHER" id="PTHR30346">
    <property type="entry name" value="TRANSCRIPTIONAL DUAL REGULATOR HCAR-RELATED"/>
    <property type="match status" value="1"/>
</dbReference>
<dbReference type="RefSeq" id="WP_175207807.1">
    <property type="nucleotide sequence ID" value="NZ_CADILG010000020.1"/>
</dbReference>
<dbReference type="GO" id="GO:0003677">
    <property type="term" value="F:DNA binding"/>
    <property type="evidence" value="ECO:0007669"/>
    <property type="project" value="UniProtKB-KW"/>
</dbReference>
<dbReference type="InterPro" id="IPR036388">
    <property type="entry name" value="WH-like_DNA-bd_sf"/>
</dbReference>
<evidence type="ECO:0000313" key="6">
    <source>
        <dbReference type="EMBL" id="CAB3875998.1"/>
    </source>
</evidence>
<evidence type="ECO:0000256" key="2">
    <source>
        <dbReference type="ARBA" id="ARBA00023015"/>
    </source>
</evidence>
<evidence type="ECO:0000259" key="5">
    <source>
        <dbReference type="PROSITE" id="PS50931"/>
    </source>
</evidence>
<dbReference type="PROSITE" id="PS50931">
    <property type="entry name" value="HTH_LYSR"/>
    <property type="match status" value="1"/>
</dbReference>
<name>A0A6S7DGC4_9BURK</name>
<sequence>MELRQLRYFVAVCEAGSVAGAAKALHIAQPALSRQMMALEEEFGAQLLVRLPRGVALTRAGEALQAQARLMLAGSESLRAQVALAANGKAGSLRIGVMPGYSWLPGLGQAIAALSRASPDTDVLVEPGLSAWQLDAIRRHELDAGVVAWRSPLDIEIEGMKIYEDPMVLAMPAAVAHSVGRIRALKDLAGQKFILFPRAGSPSHYDALVRIFRAAGIAPGRPAASAADLPTIVGLVSAGLGCAIVPASYTQHSPAGIVFKQIDGIDLKVDLELVWRKDQRDPLLSRFLQMFPPGIFISRKRANSLK</sequence>
<keyword evidence="2" id="KW-0805">Transcription regulation</keyword>
<dbReference type="GO" id="GO:0032993">
    <property type="term" value="C:protein-DNA complex"/>
    <property type="evidence" value="ECO:0007669"/>
    <property type="project" value="TreeGrafter"/>
</dbReference>
<evidence type="ECO:0000256" key="4">
    <source>
        <dbReference type="ARBA" id="ARBA00023163"/>
    </source>
</evidence>
<dbReference type="GO" id="GO:0003700">
    <property type="term" value="F:DNA-binding transcription factor activity"/>
    <property type="evidence" value="ECO:0007669"/>
    <property type="project" value="InterPro"/>
</dbReference>
<dbReference type="Proteomes" id="UP000494117">
    <property type="component" value="Unassembled WGS sequence"/>
</dbReference>
<dbReference type="Gene3D" id="3.40.190.10">
    <property type="entry name" value="Periplasmic binding protein-like II"/>
    <property type="match status" value="2"/>
</dbReference>
<evidence type="ECO:0000313" key="7">
    <source>
        <dbReference type="Proteomes" id="UP000494117"/>
    </source>
</evidence>
<keyword evidence="4" id="KW-0804">Transcription</keyword>
<protein>
    <submittedName>
        <fullName evidence="6">HTH-type transcriptional regulator TdfR</fullName>
    </submittedName>
</protein>
<dbReference type="FunFam" id="1.10.10.10:FF:000001">
    <property type="entry name" value="LysR family transcriptional regulator"/>
    <property type="match status" value="1"/>
</dbReference>
<gene>
    <name evidence="6" type="primary">tfdR</name>
    <name evidence="6" type="ORF">LMG26858_02977</name>
</gene>
<dbReference type="InterPro" id="IPR005119">
    <property type="entry name" value="LysR_subst-bd"/>
</dbReference>
<reference evidence="6 7" key="1">
    <citation type="submission" date="2020-04" db="EMBL/GenBank/DDBJ databases">
        <authorList>
            <person name="De Canck E."/>
        </authorList>
    </citation>
    <scope>NUCLEOTIDE SEQUENCE [LARGE SCALE GENOMIC DNA]</scope>
    <source>
        <strain evidence="6 7">LMG 26858</strain>
    </source>
</reference>
<evidence type="ECO:0000256" key="1">
    <source>
        <dbReference type="ARBA" id="ARBA00009437"/>
    </source>
</evidence>
<proteinExistence type="inferred from homology"/>
<dbReference type="SUPFAM" id="SSF53850">
    <property type="entry name" value="Periplasmic binding protein-like II"/>
    <property type="match status" value="1"/>
</dbReference>